<reference evidence="4" key="1">
    <citation type="submission" date="2018-11" db="EMBL/GenBank/DDBJ databases">
        <title>FDA dAtabase for Regulatory Grade micrObial Sequences (FDA-ARGOS): Supporting development and validation of Infectious Disease Dx tests.</title>
        <authorList>
            <person name="Goldberg B."/>
            <person name="Campos J."/>
            <person name="Tallon L."/>
            <person name="Sadzewicz L."/>
            <person name="Zhao X."/>
            <person name="Vavikolanu K."/>
            <person name="Mehta A."/>
            <person name="Aluvathingal J."/>
            <person name="Nadendla S."/>
            <person name="Geyer C."/>
            <person name="Nandy P."/>
            <person name="Yan Y."/>
            <person name="Sichtig H."/>
        </authorList>
    </citation>
    <scope>NUCLEOTIDE SEQUENCE [LARGE SCALE GENOMIC DNA]</scope>
    <source>
        <strain evidence="4">FDAARGOS_614</strain>
    </source>
</reference>
<gene>
    <name evidence="3" type="ORF">EHF44_19805</name>
</gene>
<dbReference type="RefSeq" id="WP_124685444.1">
    <property type="nucleotide sequence ID" value="NZ_CP033970.1"/>
</dbReference>
<sequence length="177" mass="17805">MSLRNALLLSAIGLAWTVPAFGQGCQHDMQCKGDRICNQGVCMAADADGSDSPATGSSSTSSGSSAPASKPLPTIRLSPKPAPQASPAPSPVSPQSPPSQVQPQPAPQPASPPPAQMSPQHQAQGAQQQVSVPQSCCTVAGKLRMAPLQSGDAPLMAGDSCRGFTNSGKPVPGIVCN</sequence>
<evidence type="ECO:0000313" key="3">
    <source>
        <dbReference type="EMBL" id="AZG15711.1"/>
    </source>
</evidence>
<dbReference type="Proteomes" id="UP000270411">
    <property type="component" value="Chromosome 2"/>
</dbReference>
<feature type="compositionally biased region" description="Low complexity" evidence="1">
    <location>
        <begin position="117"/>
        <end position="133"/>
    </location>
</feature>
<evidence type="ECO:0000256" key="1">
    <source>
        <dbReference type="SAM" id="MobiDB-lite"/>
    </source>
</evidence>
<keyword evidence="2" id="KW-0732">Signal</keyword>
<dbReference type="AlphaFoldDB" id="A0A3G8H5A8"/>
<feature type="region of interest" description="Disordered" evidence="1">
    <location>
        <begin position="47"/>
        <end position="133"/>
    </location>
</feature>
<feature type="signal peptide" evidence="2">
    <location>
        <begin position="1"/>
        <end position="22"/>
    </location>
</feature>
<dbReference type="KEGG" id="cpau:EHF44_19805"/>
<feature type="chain" id="PRO_5017964297" evidence="2">
    <location>
        <begin position="23"/>
        <end position="177"/>
    </location>
</feature>
<evidence type="ECO:0000313" key="4">
    <source>
        <dbReference type="Proteomes" id="UP000270411"/>
    </source>
</evidence>
<organism evidence="3 4">
    <name type="scientific">Cupriavidus pauculus</name>
    <dbReference type="NCBI Taxonomy" id="82633"/>
    <lineage>
        <taxon>Bacteria</taxon>
        <taxon>Pseudomonadati</taxon>
        <taxon>Pseudomonadota</taxon>
        <taxon>Betaproteobacteria</taxon>
        <taxon>Burkholderiales</taxon>
        <taxon>Burkholderiaceae</taxon>
        <taxon>Cupriavidus</taxon>
    </lineage>
</organism>
<dbReference type="PROSITE" id="PS51257">
    <property type="entry name" value="PROKAR_LIPOPROTEIN"/>
    <property type="match status" value="1"/>
</dbReference>
<proteinExistence type="predicted"/>
<evidence type="ECO:0000256" key="2">
    <source>
        <dbReference type="SAM" id="SignalP"/>
    </source>
</evidence>
<name>A0A3G8H5A8_9BURK</name>
<accession>A0A3G8H5A8</accession>
<feature type="compositionally biased region" description="Low complexity" evidence="1">
    <location>
        <begin position="47"/>
        <end position="69"/>
    </location>
</feature>
<protein>
    <submittedName>
        <fullName evidence="3">Uncharacterized protein</fullName>
    </submittedName>
</protein>
<dbReference type="EMBL" id="CP033970">
    <property type="protein sequence ID" value="AZG15711.1"/>
    <property type="molecule type" value="Genomic_DNA"/>
</dbReference>
<feature type="compositionally biased region" description="Pro residues" evidence="1">
    <location>
        <begin position="80"/>
        <end position="97"/>
    </location>
</feature>
<feature type="compositionally biased region" description="Pro residues" evidence="1">
    <location>
        <begin position="104"/>
        <end position="116"/>
    </location>
</feature>
<dbReference type="OrthoDB" id="8965206at2"/>